<sequence>MISSIRPDLDEAHAALRDETRLTVLEALQSRQEFQKVPGNLQRQWQQALLAPLSPPGVRSRCGTLLASIAKGKGPATRAAAAQLAQLASHSKAPDEVILAVVFVLFATAFFGPKSAGTSGVFSLRSFKEEVGLPTMPAEDDDVELPVVQLTEEEREEWRTKLWTLDEDYNGAPAAMPAEETDGGQSDYGSLRCALSVTGGQPIPFIIAGSYAAAEMAYRHTDGSLVLGYNDIDVFYEFLDDGDEQERRNQPQVHYEKDVFPEHPFMEVNVGRMSSLSLRRLIDDEFDINVIQVGHKIIPNVNKDGKVTAKLAETYASPAFYEFLVMQTLTITSSRHWKPSSLIRLLYKAQQLGLPYDLPPEKQFMHVFHGRCYCGTRNYYKLQQLEGPFREEVLSRYDILPVASSYVEEKTMYKLVRRDDAPTFKRVLNRRPDLFGLDLYYFDSLEPDDMQSPSSQATTVCSERWGFAARRWELAGY</sequence>
<proteinExistence type="predicted"/>
<organism evidence="1 2">
    <name type="scientific">Symbiodinium microadriaticum</name>
    <name type="common">Dinoflagellate</name>
    <name type="synonym">Zooxanthella microadriatica</name>
    <dbReference type="NCBI Taxonomy" id="2951"/>
    <lineage>
        <taxon>Eukaryota</taxon>
        <taxon>Sar</taxon>
        <taxon>Alveolata</taxon>
        <taxon>Dinophyceae</taxon>
        <taxon>Suessiales</taxon>
        <taxon>Symbiodiniaceae</taxon>
        <taxon>Symbiodinium</taxon>
    </lineage>
</organism>
<gene>
    <name evidence="1" type="ORF">AK812_SmicGene10043</name>
</gene>
<evidence type="ECO:0000313" key="1">
    <source>
        <dbReference type="EMBL" id="OLQ06675.1"/>
    </source>
</evidence>
<comment type="caution">
    <text evidence="1">The sequence shown here is derived from an EMBL/GenBank/DDBJ whole genome shotgun (WGS) entry which is preliminary data.</text>
</comment>
<dbReference type="OrthoDB" id="10315135at2759"/>
<keyword evidence="2" id="KW-1185">Reference proteome</keyword>
<dbReference type="EMBL" id="LSRX01000155">
    <property type="protein sequence ID" value="OLQ06675.1"/>
    <property type="molecule type" value="Genomic_DNA"/>
</dbReference>
<dbReference type="AlphaFoldDB" id="A0A1Q9EGX5"/>
<dbReference type="Proteomes" id="UP000186817">
    <property type="component" value="Unassembled WGS sequence"/>
</dbReference>
<protein>
    <submittedName>
        <fullName evidence="1">Uncharacterized protein</fullName>
    </submittedName>
</protein>
<reference evidence="1 2" key="1">
    <citation type="submission" date="2016-02" db="EMBL/GenBank/DDBJ databases">
        <title>Genome analysis of coral dinoflagellate symbionts highlights evolutionary adaptations to a symbiotic lifestyle.</title>
        <authorList>
            <person name="Aranda M."/>
            <person name="Li Y."/>
            <person name="Liew Y.J."/>
            <person name="Baumgarten S."/>
            <person name="Simakov O."/>
            <person name="Wilson M."/>
            <person name="Piel J."/>
            <person name="Ashoor H."/>
            <person name="Bougouffa S."/>
            <person name="Bajic V.B."/>
            <person name="Ryu T."/>
            <person name="Ravasi T."/>
            <person name="Bayer T."/>
            <person name="Micklem G."/>
            <person name="Kim H."/>
            <person name="Bhak J."/>
            <person name="Lajeunesse T.C."/>
            <person name="Voolstra C.R."/>
        </authorList>
    </citation>
    <scope>NUCLEOTIDE SEQUENCE [LARGE SCALE GENOMIC DNA]</scope>
    <source>
        <strain evidence="1 2">CCMP2467</strain>
    </source>
</reference>
<accession>A0A1Q9EGX5</accession>
<evidence type="ECO:0000313" key="2">
    <source>
        <dbReference type="Proteomes" id="UP000186817"/>
    </source>
</evidence>
<name>A0A1Q9EGX5_SYMMI</name>